<comment type="caution">
    <text evidence="2">The sequence shown here is derived from an EMBL/GenBank/DDBJ whole genome shotgun (WGS) entry which is preliminary data.</text>
</comment>
<evidence type="ECO:0000259" key="1">
    <source>
        <dbReference type="PROSITE" id="PS51704"/>
    </source>
</evidence>
<dbReference type="CDD" id="cd08556">
    <property type="entry name" value="GDPD"/>
    <property type="match status" value="1"/>
</dbReference>
<dbReference type="EMBL" id="ASGZ01000026">
    <property type="protein sequence ID" value="ESP88717.1"/>
    <property type="molecule type" value="Genomic_DNA"/>
</dbReference>
<gene>
    <name evidence="2" type="ORF">K933_07698</name>
</gene>
<dbReference type="GO" id="GO:0006629">
    <property type="term" value="P:lipid metabolic process"/>
    <property type="evidence" value="ECO:0007669"/>
    <property type="project" value="InterPro"/>
</dbReference>
<dbReference type="Pfam" id="PF03009">
    <property type="entry name" value="GDPD"/>
    <property type="match status" value="1"/>
</dbReference>
<keyword evidence="3" id="KW-1185">Reference proteome</keyword>
<dbReference type="GO" id="GO:0008081">
    <property type="term" value="F:phosphoric diester hydrolase activity"/>
    <property type="evidence" value="ECO:0007669"/>
    <property type="project" value="InterPro"/>
</dbReference>
<feature type="domain" description="GP-PDE" evidence="1">
    <location>
        <begin position="3"/>
        <end position="225"/>
    </location>
</feature>
<dbReference type="InterPro" id="IPR017946">
    <property type="entry name" value="PLC-like_Pdiesterase_TIM-brl"/>
</dbReference>
<organism evidence="2 3">
    <name type="scientific">Candidatus Halobonum tyrrellensis G22</name>
    <dbReference type="NCBI Taxonomy" id="1324957"/>
    <lineage>
        <taxon>Archaea</taxon>
        <taxon>Methanobacteriati</taxon>
        <taxon>Methanobacteriota</taxon>
        <taxon>Stenosarchaea group</taxon>
        <taxon>Halobacteria</taxon>
        <taxon>Halobacteriales</taxon>
        <taxon>Haloferacaceae</taxon>
        <taxon>Candidatus Halobonum</taxon>
    </lineage>
</organism>
<dbReference type="PANTHER" id="PTHR46211:SF14">
    <property type="entry name" value="GLYCEROPHOSPHODIESTER PHOSPHODIESTERASE"/>
    <property type="match status" value="1"/>
</dbReference>
<dbReference type="Proteomes" id="UP000017840">
    <property type="component" value="Unassembled WGS sequence"/>
</dbReference>
<name>V4IZX9_9EURY</name>
<dbReference type="SUPFAM" id="SSF51695">
    <property type="entry name" value="PLC-like phosphodiesterases"/>
    <property type="match status" value="1"/>
</dbReference>
<dbReference type="Gene3D" id="3.20.20.190">
    <property type="entry name" value="Phosphatidylinositol (PI) phosphodiesterase"/>
    <property type="match status" value="1"/>
</dbReference>
<dbReference type="eggNOG" id="arCOG00701">
    <property type="taxonomic scope" value="Archaea"/>
</dbReference>
<dbReference type="PANTHER" id="PTHR46211">
    <property type="entry name" value="GLYCEROPHOSPHORYL DIESTER PHOSPHODIESTERASE"/>
    <property type="match status" value="1"/>
</dbReference>
<proteinExistence type="predicted"/>
<dbReference type="AlphaFoldDB" id="V4IZX9"/>
<protein>
    <submittedName>
        <fullName evidence="2">Glycerophosphoryl diester phosphodiesterase</fullName>
    </submittedName>
</protein>
<sequence length="225" mass="23391">MSVELVGHRGCGHEHPENTVRAFVETARRLDAVEFDVRRCGSGEPVVVHDERLDRIAGVDARVDETPWPVVRELDVLGTDEPIPRLADVLDAVPAGTTLQVELKTVGVADDVAAALADADRPARVTSFSPAALAAFAEAEGSEGVPTGLLFSGDPEANLSLAARLDCGNVHPHVDDCLRTGVVGAARDRGFGAYAWGAGSPADVDAAADAGVDGLTVDAARWGDP</sequence>
<dbReference type="PROSITE" id="PS51704">
    <property type="entry name" value="GP_PDE"/>
    <property type="match status" value="1"/>
</dbReference>
<dbReference type="InterPro" id="IPR030395">
    <property type="entry name" value="GP_PDE_dom"/>
</dbReference>
<evidence type="ECO:0000313" key="3">
    <source>
        <dbReference type="Proteomes" id="UP000017840"/>
    </source>
</evidence>
<reference evidence="2 3" key="1">
    <citation type="journal article" date="2013" name="Genome Announc.">
        <title>Draft Genome Sequence of 'Candidatus Halobonum tyrrellensis' Strain G22, Isolated from the Hypersaline Waters of Lake Tyrrell, Australia.</title>
        <authorList>
            <person name="Ugalde J.A."/>
            <person name="Narasingarao P."/>
            <person name="Kuo S."/>
            <person name="Podell S."/>
            <person name="Allen E.E."/>
        </authorList>
    </citation>
    <scope>NUCLEOTIDE SEQUENCE [LARGE SCALE GENOMIC DNA]</scope>
    <source>
        <strain evidence="2 3">G22</strain>
    </source>
</reference>
<dbReference type="RefSeq" id="WP_023394125.1">
    <property type="nucleotide sequence ID" value="NZ_ASGZ01000026.1"/>
</dbReference>
<accession>V4IZX9</accession>
<evidence type="ECO:0000313" key="2">
    <source>
        <dbReference type="EMBL" id="ESP88717.1"/>
    </source>
</evidence>
<dbReference type="STRING" id="1324957.K933_07698"/>
<dbReference type="OrthoDB" id="19020at2157"/>